<evidence type="ECO:0000313" key="1">
    <source>
        <dbReference type="EMBL" id="MCI71084.1"/>
    </source>
</evidence>
<dbReference type="AlphaFoldDB" id="A0A392UEE5"/>
<protein>
    <submittedName>
        <fullName evidence="1">Uncharacterized protein</fullName>
    </submittedName>
</protein>
<evidence type="ECO:0000313" key="2">
    <source>
        <dbReference type="Proteomes" id="UP000265520"/>
    </source>
</evidence>
<dbReference type="Proteomes" id="UP000265520">
    <property type="component" value="Unassembled WGS sequence"/>
</dbReference>
<name>A0A392UEE5_9FABA</name>
<feature type="non-terminal residue" evidence="1">
    <location>
        <position position="1"/>
    </location>
</feature>
<accession>A0A392UEE5</accession>
<sequence length="64" mass="7145">DTSFFLGRVCVEVIERLGVSTESSSEKGIDGFKISGGEGYASPRCFKREKLGWLEVFLNRNVQD</sequence>
<comment type="caution">
    <text evidence="1">The sequence shown here is derived from an EMBL/GenBank/DDBJ whole genome shotgun (WGS) entry which is preliminary data.</text>
</comment>
<dbReference type="EMBL" id="LXQA010789177">
    <property type="protein sequence ID" value="MCI71084.1"/>
    <property type="molecule type" value="Genomic_DNA"/>
</dbReference>
<organism evidence="1 2">
    <name type="scientific">Trifolium medium</name>
    <dbReference type="NCBI Taxonomy" id="97028"/>
    <lineage>
        <taxon>Eukaryota</taxon>
        <taxon>Viridiplantae</taxon>
        <taxon>Streptophyta</taxon>
        <taxon>Embryophyta</taxon>
        <taxon>Tracheophyta</taxon>
        <taxon>Spermatophyta</taxon>
        <taxon>Magnoliopsida</taxon>
        <taxon>eudicotyledons</taxon>
        <taxon>Gunneridae</taxon>
        <taxon>Pentapetalae</taxon>
        <taxon>rosids</taxon>
        <taxon>fabids</taxon>
        <taxon>Fabales</taxon>
        <taxon>Fabaceae</taxon>
        <taxon>Papilionoideae</taxon>
        <taxon>50 kb inversion clade</taxon>
        <taxon>NPAAA clade</taxon>
        <taxon>Hologalegina</taxon>
        <taxon>IRL clade</taxon>
        <taxon>Trifolieae</taxon>
        <taxon>Trifolium</taxon>
    </lineage>
</organism>
<reference evidence="1 2" key="1">
    <citation type="journal article" date="2018" name="Front. Plant Sci.">
        <title>Red Clover (Trifolium pratense) and Zigzag Clover (T. medium) - A Picture of Genomic Similarities and Differences.</title>
        <authorList>
            <person name="Dluhosova J."/>
            <person name="Istvanek J."/>
            <person name="Nedelnik J."/>
            <person name="Repkova J."/>
        </authorList>
    </citation>
    <scope>NUCLEOTIDE SEQUENCE [LARGE SCALE GENOMIC DNA]</scope>
    <source>
        <strain evidence="2">cv. 10/8</strain>
        <tissue evidence="1">Leaf</tissue>
    </source>
</reference>
<keyword evidence="2" id="KW-1185">Reference proteome</keyword>
<proteinExistence type="predicted"/>